<protein>
    <submittedName>
        <fullName evidence="2">Uncharacterized protein</fullName>
    </submittedName>
</protein>
<dbReference type="EMBL" id="SOSA01000077">
    <property type="protein sequence ID" value="THC97361.1"/>
    <property type="molecule type" value="Genomic_DNA"/>
</dbReference>
<dbReference type="VEuPathDB" id="FungiDB:EYZ11_003134"/>
<reference evidence="2 3" key="1">
    <citation type="submission" date="2019-03" db="EMBL/GenBank/DDBJ databases">
        <title>The genome sequence of a newly discovered highly antifungal drug resistant Aspergillus species, Aspergillus tanneri NIH 1004.</title>
        <authorList>
            <person name="Mounaud S."/>
            <person name="Singh I."/>
            <person name="Joardar V."/>
            <person name="Pakala S."/>
            <person name="Pakala S."/>
            <person name="Venepally P."/>
            <person name="Hoover J."/>
            <person name="Nierman W."/>
            <person name="Chung J."/>
            <person name="Losada L."/>
        </authorList>
    </citation>
    <scope>NUCLEOTIDE SEQUENCE [LARGE SCALE GENOMIC DNA]</scope>
    <source>
        <strain evidence="2 3">NIH1004</strain>
    </source>
</reference>
<name>A0A4S3JTS5_9EURO</name>
<keyword evidence="3" id="KW-1185">Reference proteome</keyword>
<dbReference type="AlphaFoldDB" id="A0A4S3JTS5"/>
<gene>
    <name evidence="2" type="ORF">EYZ11_003134</name>
</gene>
<comment type="caution">
    <text evidence="2">The sequence shown here is derived from an EMBL/GenBank/DDBJ whole genome shotgun (WGS) entry which is preliminary data.</text>
</comment>
<feature type="region of interest" description="Disordered" evidence="1">
    <location>
        <begin position="32"/>
        <end position="54"/>
    </location>
</feature>
<sequence length="54" mass="6123">MRIKMLHQIPECEGVGNLMLPQPDQPRRQYLNGGQGHDGLRRAVGDLPFERLPS</sequence>
<accession>A0A4S3JTS5</accession>
<dbReference type="Proteomes" id="UP000308092">
    <property type="component" value="Unassembled WGS sequence"/>
</dbReference>
<organism evidence="2 3">
    <name type="scientific">Aspergillus tanneri</name>
    <dbReference type="NCBI Taxonomy" id="1220188"/>
    <lineage>
        <taxon>Eukaryota</taxon>
        <taxon>Fungi</taxon>
        <taxon>Dikarya</taxon>
        <taxon>Ascomycota</taxon>
        <taxon>Pezizomycotina</taxon>
        <taxon>Eurotiomycetes</taxon>
        <taxon>Eurotiomycetidae</taxon>
        <taxon>Eurotiales</taxon>
        <taxon>Aspergillaceae</taxon>
        <taxon>Aspergillus</taxon>
        <taxon>Aspergillus subgen. Circumdati</taxon>
    </lineage>
</organism>
<proteinExistence type="predicted"/>
<evidence type="ECO:0000313" key="3">
    <source>
        <dbReference type="Proteomes" id="UP000308092"/>
    </source>
</evidence>
<evidence type="ECO:0000313" key="2">
    <source>
        <dbReference type="EMBL" id="THC97361.1"/>
    </source>
</evidence>
<evidence type="ECO:0000256" key="1">
    <source>
        <dbReference type="SAM" id="MobiDB-lite"/>
    </source>
</evidence>